<gene>
    <name evidence="1" type="ORF">SAMN05444408_11927</name>
</gene>
<dbReference type="STRING" id="1302685.SAMN05444408_11927"/>
<keyword evidence="2" id="KW-1185">Reference proteome</keyword>
<dbReference type="AlphaFoldDB" id="A0A1M5BH62"/>
<dbReference type="NCBIfam" id="NF047539">
    <property type="entry name" value="XAC2610_fam"/>
    <property type="match status" value="1"/>
</dbReference>
<accession>A0A1M5BH62</accession>
<proteinExistence type="predicted"/>
<organism evidence="1 2">
    <name type="scientific">Chryseobacterium takakiae</name>
    <dbReference type="NCBI Taxonomy" id="1302685"/>
    <lineage>
        <taxon>Bacteria</taxon>
        <taxon>Pseudomonadati</taxon>
        <taxon>Bacteroidota</taxon>
        <taxon>Flavobacteriia</taxon>
        <taxon>Flavobacteriales</taxon>
        <taxon>Weeksellaceae</taxon>
        <taxon>Chryseobacterium group</taxon>
        <taxon>Chryseobacterium</taxon>
    </lineage>
</organism>
<dbReference type="EMBL" id="FQVO01000019">
    <property type="protein sequence ID" value="SHF41795.1"/>
    <property type="molecule type" value="Genomic_DNA"/>
</dbReference>
<evidence type="ECO:0000313" key="1">
    <source>
        <dbReference type="EMBL" id="SHF41795.1"/>
    </source>
</evidence>
<sequence>MNYIKIFFAALFITIIFNSCRKNENDDSYILDEKFVDSVHIGRQSKSKVEVKKFTNLKTKDTFVLVVFYNLKKIWVESKDGYFHHWEQTHCYYFDKDGITGINAEISDFNSDGFKDFTYQSGIAGRGGNTIRKLFIYDPKSKEFIYIRNSDYYPNLSYNSDLKCINSLILTGSTTTSFLRIKGDSLDEFARVDVSDTIVVEEKDSLGKFRMIEKRKFTGDDYDFYKIFRRYKPLEY</sequence>
<protein>
    <submittedName>
        <fullName evidence="1">Uncharacterized protein</fullName>
    </submittedName>
</protein>
<dbReference type="Proteomes" id="UP000184236">
    <property type="component" value="Unassembled WGS sequence"/>
</dbReference>
<reference evidence="2" key="1">
    <citation type="submission" date="2016-11" db="EMBL/GenBank/DDBJ databases">
        <authorList>
            <person name="Varghese N."/>
            <person name="Submissions S."/>
        </authorList>
    </citation>
    <scope>NUCLEOTIDE SEQUENCE [LARGE SCALE GENOMIC DNA]</scope>
    <source>
        <strain evidence="2">DSM 26898</strain>
    </source>
</reference>
<name>A0A1M5BH62_9FLAO</name>
<evidence type="ECO:0000313" key="2">
    <source>
        <dbReference type="Proteomes" id="UP000184236"/>
    </source>
</evidence>
<dbReference type="InterPro" id="IPR058087">
    <property type="entry name" value="XAC2610_dom"/>
</dbReference>